<dbReference type="Proteomes" id="UP001055167">
    <property type="component" value="Unassembled WGS sequence"/>
</dbReference>
<dbReference type="InterPro" id="IPR003594">
    <property type="entry name" value="HATPase_dom"/>
</dbReference>
<dbReference type="PANTHER" id="PTHR43065:SF46">
    <property type="entry name" value="C4-DICARBOXYLATE TRANSPORT SENSOR PROTEIN DCTB"/>
    <property type="match status" value="1"/>
</dbReference>
<dbReference type="PANTHER" id="PTHR43065">
    <property type="entry name" value="SENSOR HISTIDINE KINASE"/>
    <property type="match status" value="1"/>
</dbReference>
<dbReference type="Pfam" id="PF02518">
    <property type="entry name" value="HATPase_c"/>
    <property type="match status" value="1"/>
</dbReference>
<keyword evidence="5" id="KW-0547">Nucleotide-binding</keyword>
<dbReference type="SMART" id="SM00388">
    <property type="entry name" value="HisKA"/>
    <property type="match status" value="1"/>
</dbReference>
<reference evidence="11" key="2">
    <citation type="submission" date="2021-08" db="EMBL/GenBank/DDBJ databases">
        <authorList>
            <person name="Tani A."/>
            <person name="Ola A."/>
            <person name="Ogura Y."/>
            <person name="Katsura K."/>
            <person name="Hayashi T."/>
        </authorList>
    </citation>
    <scope>NUCLEOTIDE SEQUENCE</scope>
    <source>
        <strain evidence="11">KCTC 52305</strain>
    </source>
</reference>
<dbReference type="SUPFAM" id="SSF47384">
    <property type="entry name" value="Homodimeric domain of signal transducing histidine kinase"/>
    <property type="match status" value="1"/>
</dbReference>
<sequence length="390" mass="40942">MSDVLVPVTAAGPGDDPTRLLRASLAVAPLPSLLLDPARPGCPVAFANPPALALLGRGLVGRALPEFGCDAHGEAALRALVAADGPGSAEAQLRRADGATLWAVLHVSAVDGEGTGGALRLAQCVDVSRCRDLESALGQAQRREALGQLTNSVAHEFNNLLQILVGYVDGLRRRLGDHPDPFVQRALTRSTDAAERASTLTRHLLSFSRKHRPEPRPVDLNGLLRGFAGRARAVLGEAIGLDLDLADDLWIALVDPIQTELILQILLSNAREAMTAGGRVAVATENLGGEGVSSDGTAGRHVVLTVADTGAGMPPEVLARALEPFFTTREPGRGTGLAILNALVKRQNGAVALRSHPGEGTLLRLTFPAADPQRTRRPPERDALRSDAAQ</sequence>
<dbReference type="InterPro" id="IPR005467">
    <property type="entry name" value="His_kinase_dom"/>
</dbReference>
<keyword evidence="12" id="KW-1185">Reference proteome</keyword>
<dbReference type="Gene3D" id="1.10.287.130">
    <property type="match status" value="1"/>
</dbReference>
<keyword evidence="4" id="KW-0808">Transferase</keyword>
<evidence type="ECO:0000313" key="11">
    <source>
        <dbReference type="EMBL" id="GJD47654.1"/>
    </source>
</evidence>
<dbReference type="InterPro" id="IPR004358">
    <property type="entry name" value="Sig_transdc_His_kin-like_C"/>
</dbReference>
<evidence type="ECO:0000256" key="4">
    <source>
        <dbReference type="ARBA" id="ARBA00022679"/>
    </source>
</evidence>
<dbReference type="InterPro" id="IPR000014">
    <property type="entry name" value="PAS"/>
</dbReference>
<comment type="caution">
    <text evidence="11">The sequence shown here is derived from an EMBL/GenBank/DDBJ whole genome shotgun (WGS) entry which is preliminary data.</text>
</comment>
<keyword evidence="7" id="KW-0067">ATP-binding</keyword>
<keyword evidence="6" id="KW-0418">Kinase</keyword>
<keyword evidence="3" id="KW-0597">Phosphoprotein</keyword>
<dbReference type="InterPro" id="IPR003661">
    <property type="entry name" value="HisK_dim/P_dom"/>
</dbReference>
<dbReference type="SUPFAM" id="SSF55785">
    <property type="entry name" value="PYP-like sensor domain (PAS domain)"/>
    <property type="match status" value="1"/>
</dbReference>
<evidence type="ECO:0000256" key="6">
    <source>
        <dbReference type="ARBA" id="ARBA00022777"/>
    </source>
</evidence>
<reference evidence="11" key="1">
    <citation type="journal article" date="2021" name="Front. Microbiol.">
        <title>Comprehensive Comparative Genomics and Phenotyping of Methylobacterium Species.</title>
        <authorList>
            <person name="Alessa O."/>
            <person name="Ogura Y."/>
            <person name="Fujitani Y."/>
            <person name="Takami H."/>
            <person name="Hayashi T."/>
            <person name="Sahin N."/>
            <person name="Tani A."/>
        </authorList>
    </citation>
    <scope>NUCLEOTIDE SEQUENCE</scope>
    <source>
        <strain evidence="11">KCTC 52305</strain>
    </source>
</reference>
<dbReference type="InterPro" id="IPR036097">
    <property type="entry name" value="HisK_dim/P_sf"/>
</dbReference>
<dbReference type="InterPro" id="IPR036890">
    <property type="entry name" value="HATPase_C_sf"/>
</dbReference>
<dbReference type="EC" id="2.7.13.3" evidence="2"/>
<dbReference type="InterPro" id="IPR035965">
    <property type="entry name" value="PAS-like_dom_sf"/>
</dbReference>
<dbReference type="SMART" id="SM00387">
    <property type="entry name" value="HATPase_c"/>
    <property type="match status" value="1"/>
</dbReference>
<feature type="compositionally biased region" description="Basic and acidic residues" evidence="9">
    <location>
        <begin position="373"/>
        <end position="390"/>
    </location>
</feature>
<keyword evidence="8" id="KW-0902">Two-component regulatory system</keyword>
<name>A0ABQ4QR01_9HYPH</name>
<dbReference type="Pfam" id="PF00512">
    <property type="entry name" value="HisKA"/>
    <property type="match status" value="1"/>
</dbReference>
<dbReference type="SUPFAM" id="SSF55874">
    <property type="entry name" value="ATPase domain of HSP90 chaperone/DNA topoisomerase II/histidine kinase"/>
    <property type="match status" value="1"/>
</dbReference>
<dbReference type="PRINTS" id="PR00344">
    <property type="entry name" value="BCTRLSENSOR"/>
</dbReference>
<feature type="region of interest" description="Disordered" evidence="9">
    <location>
        <begin position="370"/>
        <end position="390"/>
    </location>
</feature>
<dbReference type="Gene3D" id="3.30.565.10">
    <property type="entry name" value="Histidine kinase-like ATPase, C-terminal domain"/>
    <property type="match status" value="1"/>
</dbReference>
<dbReference type="Gene3D" id="3.30.450.20">
    <property type="entry name" value="PAS domain"/>
    <property type="match status" value="1"/>
</dbReference>
<evidence type="ECO:0000256" key="8">
    <source>
        <dbReference type="ARBA" id="ARBA00023012"/>
    </source>
</evidence>
<comment type="catalytic activity">
    <reaction evidence="1">
        <text>ATP + protein L-histidine = ADP + protein N-phospho-L-histidine.</text>
        <dbReference type="EC" id="2.7.13.3"/>
    </reaction>
</comment>
<protein>
    <recommendedName>
        <fullName evidence="2">histidine kinase</fullName>
        <ecNumber evidence="2">2.7.13.3</ecNumber>
    </recommendedName>
</protein>
<evidence type="ECO:0000256" key="2">
    <source>
        <dbReference type="ARBA" id="ARBA00012438"/>
    </source>
</evidence>
<dbReference type="CDD" id="cd00130">
    <property type="entry name" value="PAS"/>
    <property type="match status" value="1"/>
</dbReference>
<evidence type="ECO:0000256" key="3">
    <source>
        <dbReference type="ARBA" id="ARBA00022553"/>
    </source>
</evidence>
<gene>
    <name evidence="11" type="ORF">OPKNFCMD_0362</name>
</gene>
<feature type="domain" description="Histidine kinase" evidence="10">
    <location>
        <begin position="152"/>
        <end position="371"/>
    </location>
</feature>
<evidence type="ECO:0000259" key="10">
    <source>
        <dbReference type="PROSITE" id="PS50109"/>
    </source>
</evidence>
<organism evidence="11 12">
    <name type="scientific">Methylobacterium crusticola</name>
    <dbReference type="NCBI Taxonomy" id="1697972"/>
    <lineage>
        <taxon>Bacteria</taxon>
        <taxon>Pseudomonadati</taxon>
        <taxon>Pseudomonadota</taxon>
        <taxon>Alphaproteobacteria</taxon>
        <taxon>Hyphomicrobiales</taxon>
        <taxon>Methylobacteriaceae</taxon>
        <taxon>Methylobacterium</taxon>
    </lineage>
</organism>
<dbReference type="PROSITE" id="PS50109">
    <property type="entry name" value="HIS_KIN"/>
    <property type="match status" value="1"/>
</dbReference>
<evidence type="ECO:0000256" key="7">
    <source>
        <dbReference type="ARBA" id="ARBA00022840"/>
    </source>
</evidence>
<accession>A0ABQ4QR01</accession>
<evidence type="ECO:0000256" key="1">
    <source>
        <dbReference type="ARBA" id="ARBA00000085"/>
    </source>
</evidence>
<dbReference type="EMBL" id="BPQH01000001">
    <property type="protein sequence ID" value="GJD47654.1"/>
    <property type="molecule type" value="Genomic_DNA"/>
</dbReference>
<dbReference type="Pfam" id="PF13426">
    <property type="entry name" value="PAS_9"/>
    <property type="match status" value="1"/>
</dbReference>
<evidence type="ECO:0000313" key="12">
    <source>
        <dbReference type="Proteomes" id="UP001055167"/>
    </source>
</evidence>
<evidence type="ECO:0000256" key="5">
    <source>
        <dbReference type="ARBA" id="ARBA00022741"/>
    </source>
</evidence>
<evidence type="ECO:0000256" key="9">
    <source>
        <dbReference type="SAM" id="MobiDB-lite"/>
    </source>
</evidence>
<proteinExistence type="predicted"/>
<dbReference type="CDD" id="cd00082">
    <property type="entry name" value="HisKA"/>
    <property type="match status" value="1"/>
</dbReference>